<name>A0ABQ9HWK6_9NEOP</name>
<proteinExistence type="predicted"/>
<feature type="compositionally biased region" description="Basic and acidic residues" evidence="1">
    <location>
        <begin position="401"/>
        <end position="423"/>
    </location>
</feature>
<dbReference type="Proteomes" id="UP001159363">
    <property type="component" value="Chromosome 3"/>
</dbReference>
<comment type="caution">
    <text evidence="2">The sequence shown here is derived from an EMBL/GenBank/DDBJ whole genome shotgun (WGS) entry which is preliminary data.</text>
</comment>
<gene>
    <name evidence="2" type="ORF">PR048_008255</name>
</gene>
<feature type="region of interest" description="Disordered" evidence="1">
    <location>
        <begin position="401"/>
        <end position="426"/>
    </location>
</feature>
<dbReference type="EMBL" id="JARBHB010000003">
    <property type="protein sequence ID" value="KAJ8888763.1"/>
    <property type="molecule type" value="Genomic_DNA"/>
</dbReference>
<evidence type="ECO:0000313" key="3">
    <source>
        <dbReference type="Proteomes" id="UP001159363"/>
    </source>
</evidence>
<sequence length="578" mass="64519">MNPNCDHCHRAPIALIESRFSPKRHTPSKSPCLFTFLGSRLLASHHGEPRSTPCRIWESCRTMPLVAGFYQGSPVSPVLSFRRCSIPSSALNITLLRAAQMSSLTHALFLFSRLSGVEWIGEIWAALNNMVLRVDEGEVSRPWSSAGMQRRRRREILRENPLTSGIVLHDSNGRKLRSDPTGNLSRYHLGGRRVAWPLHHRGPVSSNKEMPLEDQLRRLQTITLKSPDVASAGMDFFANVVVSRRCVTCLLGIGAAQRSAAQRCGNAQLRGVDYSKSATVAGYGLEGRAKCHQVLNLRVSMIFRSSVAGAPATVHGRGVCGALACRRTHELQGAPRPRTTHLIQYSGGPQGAGGPRTVSDAELTDAAPRSASSLHLRAQPAFFSQSFFSRHRRHAIFTRREARGERSDQREENLRMTEHEQLQRSDTPCPCSKTDLIILLIIRQNFVVYFRTNPCASGTHQLCNFFELAVSCPLITPFFTFFFGAAVAERLTCSPPTNENRIQSPAWSFPDFRMWEPCRTMPLVCRFSRGSPVSPALSFLHCSLLTLITLIDSQDLAVKRRPNIFTQSLFWYLNFPAQ</sequence>
<reference evidence="2 3" key="1">
    <citation type="submission" date="2023-02" db="EMBL/GenBank/DDBJ databases">
        <title>LHISI_Scaffold_Assembly.</title>
        <authorList>
            <person name="Stuart O.P."/>
            <person name="Cleave R."/>
            <person name="Magrath M.J.L."/>
            <person name="Mikheyev A.S."/>
        </authorList>
    </citation>
    <scope>NUCLEOTIDE SEQUENCE [LARGE SCALE GENOMIC DNA]</scope>
    <source>
        <strain evidence="2">Daus_M_001</strain>
        <tissue evidence="2">Leg muscle</tissue>
    </source>
</reference>
<protein>
    <submittedName>
        <fullName evidence="2">Uncharacterized protein</fullName>
    </submittedName>
</protein>
<evidence type="ECO:0000313" key="2">
    <source>
        <dbReference type="EMBL" id="KAJ8888763.1"/>
    </source>
</evidence>
<evidence type="ECO:0000256" key="1">
    <source>
        <dbReference type="SAM" id="MobiDB-lite"/>
    </source>
</evidence>
<organism evidence="2 3">
    <name type="scientific">Dryococelus australis</name>
    <dbReference type="NCBI Taxonomy" id="614101"/>
    <lineage>
        <taxon>Eukaryota</taxon>
        <taxon>Metazoa</taxon>
        <taxon>Ecdysozoa</taxon>
        <taxon>Arthropoda</taxon>
        <taxon>Hexapoda</taxon>
        <taxon>Insecta</taxon>
        <taxon>Pterygota</taxon>
        <taxon>Neoptera</taxon>
        <taxon>Polyneoptera</taxon>
        <taxon>Phasmatodea</taxon>
        <taxon>Verophasmatodea</taxon>
        <taxon>Anareolatae</taxon>
        <taxon>Phasmatidae</taxon>
        <taxon>Eurycanthinae</taxon>
        <taxon>Dryococelus</taxon>
    </lineage>
</organism>
<keyword evidence="3" id="KW-1185">Reference proteome</keyword>
<accession>A0ABQ9HWK6</accession>